<comment type="caution">
    <text evidence="2">The sequence shown here is derived from an EMBL/GenBank/DDBJ whole genome shotgun (WGS) entry which is preliminary data.</text>
</comment>
<proteinExistence type="predicted"/>
<dbReference type="AlphaFoldDB" id="A0A6B0S528"/>
<name>A0A6B0S528_9CETA</name>
<accession>A0A6B0S528</accession>
<dbReference type="Proteomes" id="UP000322234">
    <property type="component" value="Unassembled WGS sequence"/>
</dbReference>
<organism evidence="2 3">
    <name type="scientific">Bos mutus</name>
    <name type="common">wild yak</name>
    <dbReference type="NCBI Taxonomy" id="72004"/>
    <lineage>
        <taxon>Eukaryota</taxon>
        <taxon>Metazoa</taxon>
        <taxon>Chordata</taxon>
        <taxon>Craniata</taxon>
        <taxon>Vertebrata</taxon>
        <taxon>Euteleostomi</taxon>
        <taxon>Mammalia</taxon>
        <taxon>Eutheria</taxon>
        <taxon>Laurasiatheria</taxon>
        <taxon>Artiodactyla</taxon>
        <taxon>Ruminantia</taxon>
        <taxon>Pecora</taxon>
        <taxon>Bovidae</taxon>
        <taxon>Bovinae</taxon>
        <taxon>Bos</taxon>
    </lineage>
</organism>
<reference evidence="2" key="1">
    <citation type="submission" date="2019-10" db="EMBL/GenBank/DDBJ databases">
        <title>The sequence and de novo assembly of the wild yak genome.</title>
        <authorList>
            <person name="Liu Y."/>
        </authorList>
    </citation>
    <scope>NUCLEOTIDE SEQUENCE [LARGE SCALE GENOMIC DNA]</scope>
    <source>
        <strain evidence="2">WY2019</strain>
    </source>
</reference>
<keyword evidence="3" id="KW-1185">Reference proteome</keyword>
<evidence type="ECO:0000313" key="3">
    <source>
        <dbReference type="Proteomes" id="UP000322234"/>
    </source>
</evidence>
<dbReference type="EMBL" id="VBQZ03000135">
    <property type="protein sequence ID" value="MXQ95434.1"/>
    <property type="molecule type" value="Genomic_DNA"/>
</dbReference>
<gene>
    <name evidence="2" type="ORF">E5288_WYG019460</name>
</gene>
<protein>
    <submittedName>
        <fullName evidence="2">Uncharacterized protein</fullName>
    </submittedName>
</protein>
<feature type="region of interest" description="Disordered" evidence="1">
    <location>
        <begin position="1"/>
        <end position="21"/>
    </location>
</feature>
<evidence type="ECO:0000313" key="2">
    <source>
        <dbReference type="EMBL" id="MXQ95434.1"/>
    </source>
</evidence>
<sequence length="85" mass="9349">MCMTRQPEAQYTRSPAIQPPQARRMFSDHSEGAEVFTQGSRGPVTILVRKMTSTPKGMCEVAGHGIKSVFSSTGLEPSFIRDFLS</sequence>
<evidence type="ECO:0000256" key="1">
    <source>
        <dbReference type="SAM" id="MobiDB-lite"/>
    </source>
</evidence>